<protein>
    <recommendedName>
        <fullName evidence="1">Helitron helicase-like domain-containing protein</fullName>
    </recommendedName>
</protein>
<organism evidence="2 3">
    <name type="scientific">Linum tenue</name>
    <dbReference type="NCBI Taxonomy" id="586396"/>
    <lineage>
        <taxon>Eukaryota</taxon>
        <taxon>Viridiplantae</taxon>
        <taxon>Streptophyta</taxon>
        <taxon>Embryophyta</taxon>
        <taxon>Tracheophyta</taxon>
        <taxon>Spermatophyta</taxon>
        <taxon>Magnoliopsida</taxon>
        <taxon>eudicotyledons</taxon>
        <taxon>Gunneridae</taxon>
        <taxon>Pentapetalae</taxon>
        <taxon>rosids</taxon>
        <taxon>fabids</taxon>
        <taxon>Malpighiales</taxon>
        <taxon>Linaceae</taxon>
        <taxon>Linum</taxon>
    </lineage>
</organism>
<sequence>MKLFDVTNDLVRSFRRIRTQLSDSASANLRLRIVGARNIDSRQYELPTGNELAGLKRITSLNPKFDSLHFPVLFPYGEDGFHVNIPYDVVHTPPTLKHKFVTQREYYAFRLQHRDDEGQTLMRGGKALQHYVVDAFSTIEQNRLYYLRSHQEDLRSELYYGDDIGNVILPSSYTGSPRYMKQLYLDAMAVVHHHGSPDLFITFTLKPEIVARVFRMKLNALEDELNRSHFFGKTVAAELPDPELDPVGYAAVTKYMLHGPCGDDKPTNVCMKDGRCSKYFPKLFNSETTTDQFGYTVYRRRDSGITASKGSVELDNRFVVPYNRNLLVLFQAHINVEVCHQGRLIKYLFKYITKGPDRKQKLSHILARAAVAETTLTQWFVLNQTYEDARCLLYAQTPNKYMWNLKKKMWSKRKRGFAVGRIVYINPGAGDTFYLRQLLTKVRGAVSFADLQTINGFPCRTYQAACQRLGLLSNDDEWLLVLKEVN</sequence>
<reference evidence="2" key="1">
    <citation type="submission" date="2022-08" db="EMBL/GenBank/DDBJ databases">
        <authorList>
            <person name="Gutierrez-Valencia J."/>
        </authorList>
    </citation>
    <scope>NUCLEOTIDE SEQUENCE</scope>
</reference>
<dbReference type="EMBL" id="CAMGYJ010000011">
    <property type="protein sequence ID" value="CAI0560832.1"/>
    <property type="molecule type" value="Genomic_DNA"/>
</dbReference>
<dbReference type="Proteomes" id="UP001154282">
    <property type="component" value="Unassembled WGS sequence"/>
</dbReference>
<dbReference type="PANTHER" id="PTHR45786:SF74">
    <property type="entry name" value="ATP-DEPENDENT DNA HELICASE"/>
    <property type="match status" value="1"/>
</dbReference>
<dbReference type="Pfam" id="PF14214">
    <property type="entry name" value="Helitron_like_N"/>
    <property type="match status" value="1"/>
</dbReference>
<dbReference type="PANTHER" id="PTHR45786">
    <property type="entry name" value="DNA BINDING PROTEIN-LIKE"/>
    <property type="match status" value="1"/>
</dbReference>
<feature type="domain" description="Helitron helicase-like" evidence="1">
    <location>
        <begin position="106"/>
        <end position="207"/>
    </location>
</feature>
<dbReference type="InterPro" id="IPR025476">
    <property type="entry name" value="Helitron_helicase-like"/>
</dbReference>
<proteinExistence type="predicted"/>
<dbReference type="AlphaFoldDB" id="A0AAV0RX03"/>
<accession>A0AAV0RX03</accession>
<name>A0AAV0RX03_9ROSI</name>
<keyword evidence="3" id="KW-1185">Reference proteome</keyword>
<evidence type="ECO:0000259" key="1">
    <source>
        <dbReference type="Pfam" id="PF14214"/>
    </source>
</evidence>
<evidence type="ECO:0000313" key="2">
    <source>
        <dbReference type="EMBL" id="CAI0560832.1"/>
    </source>
</evidence>
<comment type="caution">
    <text evidence="2">The sequence shown here is derived from an EMBL/GenBank/DDBJ whole genome shotgun (WGS) entry which is preliminary data.</text>
</comment>
<evidence type="ECO:0000313" key="3">
    <source>
        <dbReference type="Proteomes" id="UP001154282"/>
    </source>
</evidence>
<gene>
    <name evidence="2" type="ORF">LITE_LOCUS49826</name>
</gene>